<comment type="caution">
    <text evidence="5">The sequence shown here is derived from an EMBL/GenBank/DDBJ whole genome shotgun (WGS) entry which is preliminary data.</text>
</comment>
<feature type="coiled-coil region" evidence="2">
    <location>
        <begin position="111"/>
        <end position="177"/>
    </location>
</feature>
<evidence type="ECO:0000256" key="1">
    <source>
        <dbReference type="ARBA" id="ARBA00009477"/>
    </source>
</evidence>
<evidence type="ECO:0000256" key="3">
    <source>
        <dbReference type="SAM" id="SignalP"/>
    </source>
</evidence>
<dbReference type="AlphaFoldDB" id="W7QJ55"/>
<dbReference type="InterPro" id="IPR058625">
    <property type="entry name" value="MdtA-like_BSH"/>
</dbReference>
<keyword evidence="2" id="KW-0175">Coiled coil</keyword>
<dbReference type="OrthoDB" id="5730196at2"/>
<evidence type="ECO:0000256" key="2">
    <source>
        <dbReference type="SAM" id="Coils"/>
    </source>
</evidence>
<dbReference type="PANTHER" id="PTHR30469">
    <property type="entry name" value="MULTIDRUG RESISTANCE PROTEIN MDTA"/>
    <property type="match status" value="1"/>
</dbReference>
<organism evidence="5 6">
    <name type="scientific">Catenovulum agarivorans DS-2</name>
    <dbReference type="NCBI Taxonomy" id="1328313"/>
    <lineage>
        <taxon>Bacteria</taxon>
        <taxon>Pseudomonadati</taxon>
        <taxon>Pseudomonadota</taxon>
        <taxon>Gammaproteobacteria</taxon>
        <taxon>Alteromonadales</taxon>
        <taxon>Alteromonadaceae</taxon>
        <taxon>Catenovulum</taxon>
    </lineage>
</organism>
<sequence length="394" mass="42732">MFAKIPLTLKILIPSSIIIFFVATAKPKPEPAPPAETAVVKTQVETIVVEKATQQVTVSSQGVVEPIRSSQLMAQVSGKIVKVADTFADGGAFQQNQVLIELDDSDYQFALAQAQASLADAKMQLATEQALAQEAQRQWQELGSAEANALFKREPQLSAAQARYAAAQASLNKAKLDLSRTKISLPFDGRIEHTLVGVGQFVSPGAPLASIFDTSKVQVKLPLTEQQAALIDNSIIQLSNSTQAQQTAQLVQLESFYAGQQHQWSGKIERISAAIDNNTRMLDLIVTVEHKAQKSQHGLPLLVGLFVNGNITSKPLEQLVELPKQALFKRNQIYIINQDGQIEQQTVTVVGKTAEQVWISSKQLTDGSQVIISKLGFLSPGTDVESTTKIAQNN</sequence>
<evidence type="ECO:0000313" key="6">
    <source>
        <dbReference type="Proteomes" id="UP000019276"/>
    </source>
</evidence>
<dbReference type="Gene3D" id="2.40.50.100">
    <property type="match status" value="1"/>
</dbReference>
<dbReference type="Gene3D" id="1.10.287.470">
    <property type="entry name" value="Helix hairpin bin"/>
    <property type="match status" value="1"/>
</dbReference>
<dbReference type="NCBIfam" id="TIGR01730">
    <property type="entry name" value="RND_mfp"/>
    <property type="match status" value="1"/>
</dbReference>
<dbReference type="Pfam" id="PF25917">
    <property type="entry name" value="BSH_RND"/>
    <property type="match status" value="1"/>
</dbReference>
<dbReference type="SUPFAM" id="SSF111369">
    <property type="entry name" value="HlyD-like secretion proteins"/>
    <property type="match status" value="1"/>
</dbReference>
<dbReference type="Gene3D" id="2.40.30.170">
    <property type="match status" value="1"/>
</dbReference>
<dbReference type="Proteomes" id="UP000019276">
    <property type="component" value="Unassembled WGS sequence"/>
</dbReference>
<dbReference type="GO" id="GO:0015562">
    <property type="term" value="F:efflux transmembrane transporter activity"/>
    <property type="evidence" value="ECO:0007669"/>
    <property type="project" value="TreeGrafter"/>
</dbReference>
<dbReference type="Gene3D" id="2.40.420.20">
    <property type="match status" value="1"/>
</dbReference>
<accession>W7QJ55</accession>
<dbReference type="STRING" id="1328313.DS2_14774"/>
<reference evidence="5 6" key="1">
    <citation type="journal article" date="2014" name="Genome Announc.">
        <title>Draft Genome Sequence of the Agar-Degrading Bacterium Catenovulum sp. Strain DS-2, Isolated from Intestines of Haliotis diversicolor.</title>
        <authorList>
            <person name="Shan D."/>
            <person name="Li X."/>
            <person name="Gu Z."/>
            <person name="Wei G."/>
            <person name="Gao Z."/>
            <person name="Shao Z."/>
        </authorList>
    </citation>
    <scope>NUCLEOTIDE SEQUENCE [LARGE SCALE GENOMIC DNA]</scope>
    <source>
        <strain evidence="5 6">DS-2</strain>
    </source>
</reference>
<dbReference type="GO" id="GO:1990281">
    <property type="term" value="C:efflux pump complex"/>
    <property type="evidence" value="ECO:0007669"/>
    <property type="project" value="TreeGrafter"/>
</dbReference>
<dbReference type="PATRIC" id="fig|1328313.3.peg.3009"/>
<protein>
    <submittedName>
        <fullName evidence="5">Secretion protein HlyD</fullName>
    </submittedName>
</protein>
<dbReference type="eggNOG" id="COG0845">
    <property type="taxonomic scope" value="Bacteria"/>
</dbReference>
<feature type="signal peptide" evidence="3">
    <location>
        <begin position="1"/>
        <end position="25"/>
    </location>
</feature>
<gene>
    <name evidence="5" type="ORF">DS2_14774</name>
</gene>
<evidence type="ECO:0000259" key="4">
    <source>
        <dbReference type="Pfam" id="PF25917"/>
    </source>
</evidence>
<comment type="similarity">
    <text evidence="1">Belongs to the membrane fusion protein (MFP) (TC 8.A.1) family.</text>
</comment>
<keyword evidence="3" id="KW-0732">Signal</keyword>
<dbReference type="RefSeq" id="WP_035015604.1">
    <property type="nucleotide sequence ID" value="NZ_ARZY01000032.1"/>
</dbReference>
<dbReference type="EMBL" id="ARZY01000032">
    <property type="protein sequence ID" value="EWH08957.1"/>
    <property type="molecule type" value="Genomic_DNA"/>
</dbReference>
<proteinExistence type="inferred from homology"/>
<dbReference type="PANTHER" id="PTHR30469:SF12">
    <property type="entry name" value="MULTIDRUG RESISTANCE PROTEIN MDTA"/>
    <property type="match status" value="1"/>
</dbReference>
<keyword evidence="6" id="KW-1185">Reference proteome</keyword>
<name>W7QJ55_9ALTE</name>
<feature type="chain" id="PRO_5004900880" evidence="3">
    <location>
        <begin position="26"/>
        <end position="394"/>
    </location>
</feature>
<evidence type="ECO:0000313" key="5">
    <source>
        <dbReference type="EMBL" id="EWH08957.1"/>
    </source>
</evidence>
<feature type="domain" description="Multidrug resistance protein MdtA-like barrel-sandwich hybrid" evidence="4">
    <location>
        <begin position="71"/>
        <end position="211"/>
    </location>
</feature>
<dbReference type="InterPro" id="IPR006143">
    <property type="entry name" value="RND_pump_MFP"/>
</dbReference>